<dbReference type="SUPFAM" id="SSF58104">
    <property type="entry name" value="Methyl-accepting chemotaxis protein (MCP) signaling domain"/>
    <property type="match status" value="1"/>
</dbReference>
<evidence type="ECO:0000313" key="7">
    <source>
        <dbReference type="EMBL" id="SMG23594.1"/>
    </source>
</evidence>
<dbReference type="PROSITE" id="PS50111">
    <property type="entry name" value="CHEMOTAXIS_TRANSDUC_2"/>
    <property type="match status" value="1"/>
</dbReference>
<protein>
    <submittedName>
        <fullName evidence="7">Methyl-accepting chemotaxis protein</fullName>
    </submittedName>
</protein>
<dbReference type="AlphaFoldDB" id="A0A1X7J786"/>
<dbReference type="PANTHER" id="PTHR32089">
    <property type="entry name" value="METHYL-ACCEPTING CHEMOTAXIS PROTEIN MCPB"/>
    <property type="match status" value="1"/>
</dbReference>
<evidence type="ECO:0000256" key="2">
    <source>
        <dbReference type="ARBA" id="ARBA00029447"/>
    </source>
</evidence>
<dbReference type="Proteomes" id="UP000193355">
    <property type="component" value="Unassembled WGS sequence"/>
</dbReference>
<dbReference type="InterPro" id="IPR003660">
    <property type="entry name" value="HAMP_dom"/>
</dbReference>
<evidence type="ECO:0000256" key="1">
    <source>
        <dbReference type="ARBA" id="ARBA00023224"/>
    </source>
</evidence>
<dbReference type="Pfam" id="PF00672">
    <property type="entry name" value="HAMP"/>
    <property type="match status" value="1"/>
</dbReference>
<dbReference type="GO" id="GO:0016020">
    <property type="term" value="C:membrane"/>
    <property type="evidence" value="ECO:0007669"/>
    <property type="project" value="InterPro"/>
</dbReference>
<dbReference type="GO" id="GO:0006935">
    <property type="term" value="P:chemotaxis"/>
    <property type="evidence" value="ECO:0007669"/>
    <property type="project" value="InterPro"/>
</dbReference>
<dbReference type="EMBL" id="FXBB01000009">
    <property type="protein sequence ID" value="SMG23594.1"/>
    <property type="molecule type" value="Genomic_DNA"/>
</dbReference>
<name>A0A1X7J786_9BACT</name>
<keyword evidence="4" id="KW-0812">Transmembrane</keyword>
<comment type="similarity">
    <text evidence="2">Belongs to the methyl-accepting chemotaxis (MCP) protein family.</text>
</comment>
<dbReference type="OrthoDB" id="1586at2"/>
<dbReference type="PROSITE" id="PS50885">
    <property type="entry name" value="HAMP"/>
    <property type="match status" value="1"/>
</dbReference>
<dbReference type="STRING" id="561720.SAMN06275492_10945"/>
<dbReference type="RefSeq" id="WP_159448237.1">
    <property type="nucleotide sequence ID" value="NZ_FXBB01000009.1"/>
</dbReference>
<evidence type="ECO:0000256" key="3">
    <source>
        <dbReference type="PROSITE-ProRule" id="PRU00284"/>
    </source>
</evidence>
<dbReference type="Gene3D" id="1.10.287.950">
    <property type="entry name" value="Methyl-accepting chemotaxis protein"/>
    <property type="match status" value="1"/>
</dbReference>
<proteinExistence type="inferred from homology"/>
<keyword evidence="4" id="KW-0472">Membrane</keyword>
<feature type="transmembrane region" description="Helical" evidence="4">
    <location>
        <begin position="184"/>
        <end position="204"/>
    </location>
</feature>
<gene>
    <name evidence="7" type="ORF">SAMN06275492_10945</name>
</gene>
<dbReference type="Gene3D" id="6.10.340.10">
    <property type="match status" value="1"/>
</dbReference>
<organism evidence="7 8">
    <name type="scientific">Dethiosulfovibrio salsuginis</name>
    <dbReference type="NCBI Taxonomy" id="561720"/>
    <lineage>
        <taxon>Bacteria</taxon>
        <taxon>Thermotogati</taxon>
        <taxon>Synergistota</taxon>
        <taxon>Synergistia</taxon>
        <taxon>Synergistales</taxon>
        <taxon>Dethiosulfovibrionaceae</taxon>
        <taxon>Dethiosulfovibrio</taxon>
    </lineage>
</organism>
<accession>A0A1X7J786</accession>
<evidence type="ECO:0000313" key="8">
    <source>
        <dbReference type="Proteomes" id="UP000193355"/>
    </source>
</evidence>
<dbReference type="InterPro" id="IPR004090">
    <property type="entry name" value="Chemotax_Me-accpt_rcpt"/>
</dbReference>
<dbReference type="PRINTS" id="PR00260">
    <property type="entry name" value="CHEMTRNSDUCR"/>
</dbReference>
<reference evidence="8" key="1">
    <citation type="submission" date="2017-04" db="EMBL/GenBank/DDBJ databases">
        <authorList>
            <person name="Varghese N."/>
            <person name="Submissions S."/>
        </authorList>
    </citation>
    <scope>NUCLEOTIDE SEQUENCE [LARGE SCALE GENOMIC DNA]</scope>
    <source>
        <strain evidence="8">USBA 82</strain>
    </source>
</reference>
<dbReference type="Pfam" id="PF00015">
    <property type="entry name" value="MCPsignal"/>
    <property type="match status" value="1"/>
</dbReference>
<keyword evidence="8" id="KW-1185">Reference proteome</keyword>
<dbReference type="InterPro" id="IPR004089">
    <property type="entry name" value="MCPsignal_dom"/>
</dbReference>
<dbReference type="SMART" id="SM00283">
    <property type="entry name" value="MA"/>
    <property type="match status" value="1"/>
</dbReference>
<evidence type="ECO:0000259" key="5">
    <source>
        <dbReference type="PROSITE" id="PS50111"/>
    </source>
</evidence>
<evidence type="ECO:0000256" key="4">
    <source>
        <dbReference type="SAM" id="Phobius"/>
    </source>
</evidence>
<dbReference type="GO" id="GO:0007165">
    <property type="term" value="P:signal transduction"/>
    <property type="evidence" value="ECO:0007669"/>
    <property type="project" value="UniProtKB-KW"/>
</dbReference>
<feature type="domain" description="HAMP" evidence="6">
    <location>
        <begin position="204"/>
        <end position="258"/>
    </location>
</feature>
<dbReference type="CDD" id="cd06225">
    <property type="entry name" value="HAMP"/>
    <property type="match status" value="1"/>
</dbReference>
<dbReference type="PANTHER" id="PTHR32089:SF112">
    <property type="entry name" value="LYSOZYME-LIKE PROTEIN-RELATED"/>
    <property type="match status" value="1"/>
</dbReference>
<keyword evidence="1 3" id="KW-0807">Transducer</keyword>
<sequence length="563" mass="59864">MSKSIVSKLGVLIALSMIVLAGSLAFVAIKGVDRMSQSVEAVAERMLNDDIKNKNESDERAADGYGRAMSTYLAWISAGPLWDFNDAALNEYAEGMLSVPNVSYSVIYDDKGSPLAGEVKAGDSVKAFEAPIMHDGKRIGSVEVGLNIAYLEDLRLASVATKDQLISSFSSEAAQTQSSITGRIAFIAVAVFTGVLILNVLLLLRVASPLRKMTDVVRDLGEGEGDLTVRIGISTTDEVGRLGSSMNQFMEKLSHLIEDVMAIASRLGHDSETLSDLSRSSKGSIDRVKEAVEEIVSLSETNAAAVEESNAGVEEMAATASSVASASERGVSASAKTFGFTKEVAKEMNDVVEEINGVSLRSQKNRERISALAGAVESITGFVGAITGIADQTNLLALNAAIEAARAGEAGRGFAVVAEEVRKLAEESNKSAGEISSLIETLASHAQDSIQGTVEEEKALKLVVERTGQLQNKLRSSMEEIRLVDGVMNEVSELSTAQSMSSTEMANAVDSIAQGTSDIVERLGGIGSFTEEAQRAFESVESQSQILLEGMEEMRRHLSQFKV</sequence>
<keyword evidence="4" id="KW-1133">Transmembrane helix</keyword>
<dbReference type="GO" id="GO:0004888">
    <property type="term" value="F:transmembrane signaling receptor activity"/>
    <property type="evidence" value="ECO:0007669"/>
    <property type="project" value="InterPro"/>
</dbReference>
<dbReference type="SMART" id="SM00304">
    <property type="entry name" value="HAMP"/>
    <property type="match status" value="1"/>
</dbReference>
<evidence type="ECO:0000259" key="6">
    <source>
        <dbReference type="PROSITE" id="PS50885"/>
    </source>
</evidence>
<feature type="domain" description="Methyl-accepting transducer" evidence="5">
    <location>
        <begin position="277"/>
        <end position="513"/>
    </location>
</feature>